<reference evidence="1" key="1">
    <citation type="submission" date="2021-03" db="EMBL/GenBank/DDBJ databases">
        <title>Evolutionary innovations through gain and loss of genes in the ectomycorrhizal Boletales.</title>
        <authorList>
            <person name="Wu G."/>
            <person name="Miyauchi S."/>
            <person name="Morin E."/>
            <person name="Yang Z.-L."/>
            <person name="Xu J."/>
            <person name="Martin F.M."/>
        </authorList>
    </citation>
    <scope>NUCLEOTIDE SEQUENCE</scope>
    <source>
        <strain evidence="1">BR01</strain>
    </source>
</reference>
<evidence type="ECO:0008006" key="3">
    <source>
        <dbReference type="Google" id="ProtNLM"/>
    </source>
</evidence>
<dbReference type="EMBL" id="JAGFBS010000005">
    <property type="protein sequence ID" value="KAG6379358.1"/>
    <property type="molecule type" value="Genomic_DNA"/>
</dbReference>
<dbReference type="Proteomes" id="UP000683000">
    <property type="component" value="Unassembled WGS sequence"/>
</dbReference>
<protein>
    <recommendedName>
        <fullName evidence="3">C2 domain-containing protein</fullName>
    </recommendedName>
</protein>
<name>A0A8I3ABL2_9AGAM</name>
<accession>A0A8I3ABL2</accession>
<proteinExistence type="predicted"/>
<keyword evidence="2" id="KW-1185">Reference proteome</keyword>
<gene>
    <name evidence="1" type="ORF">JVT61DRAFT_11821</name>
</gene>
<sequence length="312" mass="35887">MLQLQKIDTFWWHRERLEVPPPEEFGSYGSVNQTVFIRGFKIAVRDDVLGYLSQKPDILPVPSVPPRKDPCGFAWWLIRLFCKINTPKRRRRANGVADVDRVPQLSQPFHPSDIITQYLFDKDPNALVAVTHDSEWITLIEMRKLMPEELTQKDRLEEALSEYYLLDSRPKNSAVCLQGKSTKASNSREVLPTSETSWYNKPFNSNFQVVITSIRAEDIVAGFRRMPVGFYVVVQFNGTKRRTENKTVRLHESMVEWDEKIQLPSEPTAKVRLSVCASFEFSPTLGTGEVLRTVEICVGDSVDNTRCRNYIS</sequence>
<organism evidence="1 2">
    <name type="scientific">Boletus reticuloceps</name>
    <dbReference type="NCBI Taxonomy" id="495285"/>
    <lineage>
        <taxon>Eukaryota</taxon>
        <taxon>Fungi</taxon>
        <taxon>Dikarya</taxon>
        <taxon>Basidiomycota</taxon>
        <taxon>Agaricomycotina</taxon>
        <taxon>Agaricomycetes</taxon>
        <taxon>Agaricomycetidae</taxon>
        <taxon>Boletales</taxon>
        <taxon>Boletineae</taxon>
        <taxon>Boletaceae</taxon>
        <taxon>Boletoideae</taxon>
        <taxon>Boletus</taxon>
    </lineage>
</organism>
<evidence type="ECO:0000313" key="1">
    <source>
        <dbReference type="EMBL" id="KAG6379358.1"/>
    </source>
</evidence>
<dbReference type="AlphaFoldDB" id="A0A8I3ABL2"/>
<evidence type="ECO:0000313" key="2">
    <source>
        <dbReference type="Proteomes" id="UP000683000"/>
    </source>
</evidence>
<comment type="caution">
    <text evidence="1">The sequence shown here is derived from an EMBL/GenBank/DDBJ whole genome shotgun (WGS) entry which is preliminary data.</text>
</comment>
<dbReference type="OrthoDB" id="2692158at2759"/>